<evidence type="ECO:0000256" key="1">
    <source>
        <dbReference type="SAM" id="MobiDB-lite"/>
    </source>
</evidence>
<accession>A0ABT6I1A8</accession>
<sequence>MIGQRRPARGDEDCRQLANQEDQRPSQGGLIVKDTIACTRCGHTQPVQFESHTEWDEISCIECGEFLDTVGHWKDIHAPSYSVQILNQCRSLTLKMSRESDFSYHFPNDHHLDLRQSA</sequence>
<dbReference type="Proteomes" id="UP001162135">
    <property type="component" value="Unassembled WGS sequence"/>
</dbReference>
<dbReference type="EMBL" id="PGFS01000001">
    <property type="protein sequence ID" value="MDH4574545.1"/>
    <property type="molecule type" value="Genomic_DNA"/>
</dbReference>
<dbReference type="RefSeq" id="WP_110715031.1">
    <property type="nucleotide sequence ID" value="NZ_PGFS01000001.1"/>
</dbReference>
<reference evidence="2" key="2">
    <citation type="submission" date="2017-11" db="EMBL/GenBank/DDBJ databases">
        <authorList>
            <person name="Das S.K."/>
        </authorList>
    </citation>
    <scope>NUCLEOTIDE SEQUENCE</scope>
    <source>
        <strain evidence="2">S4-41</strain>
    </source>
</reference>
<organism evidence="2 4">
    <name type="scientific">Salinicola acroporae</name>
    <dbReference type="NCBI Taxonomy" id="1541440"/>
    <lineage>
        <taxon>Bacteria</taxon>
        <taxon>Pseudomonadati</taxon>
        <taxon>Pseudomonadota</taxon>
        <taxon>Gammaproteobacteria</taxon>
        <taxon>Oceanospirillales</taxon>
        <taxon>Halomonadaceae</taxon>
        <taxon>Salinicola</taxon>
    </lineage>
</organism>
<name>A0ABT6I1A8_9GAMM</name>
<proteinExistence type="predicted"/>
<comment type="caution">
    <text evidence="2">The sequence shown here is derived from an EMBL/GenBank/DDBJ whole genome shotgun (WGS) entry which is preliminary data.</text>
</comment>
<keyword evidence="4" id="KW-1185">Reference proteome</keyword>
<gene>
    <name evidence="2" type="ORF">CUR86_00015</name>
    <name evidence="3" type="ORF">CUR86_20385</name>
</gene>
<reference evidence="2" key="1">
    <citation type="journal article" date="2015" name="Antonie Van Leeuwenhoek">
        <title>Comparative 16S rRNA signatures and multilocus sequence analysis for the genus Salinicola and description of Salinicola acroporae sp. nov., isolated from coral Acropora digitifera.</title>
        <authorList>
            <person name="Lepcha R.T."/>
            <person name="Poddar A."/>
            <person name="Schumann P."/>
            <person name="Das S.K."/>
        </authorList>
    </citation>
    <scope>NUCLEOTIDE SEQUENCE</scope>
    <source>
        <strain evidence="2">S4-41</strain>
    </source>
</reference>
<protein>
    <submittedName>
        <fullName evidence="2">Uncharacterized protein</fullName>
    </submittedName>
</protein>
<evidence type="ECO:0000313" key="2">
    <source>
        <dbReference type="EMBL" id="MDH4571005.1"/>
    </source>
</evidence>
<evidence type="ECO:0000313" key="4">
    <source>
        <dbReference type="Proteomes" id="UP001162135"/>
    </source>
</evidence>
<evidence type="ECO:0000313" key="3">
    <source>
        <dbReference type="EMBL" id="MDH4574545.1"/>
    </source>
</evidence>
<feature type="region of interest" description="Disordered" evidence="1">
    <location>
        <begin position="1"/>
        <end position="28"/>
    </location>
</feature>
<dbReference type="EMBL" id="PGFS01000001">
    <property type="protein sequence ID" value="MDH4571005.1"/>
    <property type="molecule type" value="Genomic_DNA"/>
</dbReference>